<dbReference type="InterPro" id="IPR030930">
    <property type="entry name" value="AIDA"/>
</dbReference>
<dbReference type="RefSeq" id="WP_271788713.1">
    <property type="nucleotide sequence ID" value="NZ_CAMXCM010000001.1"/>
</dbReference>
<dbReference type="InterPro" id="IPR028992">
    <property type="entry name" value="Hedgehog/Intein_dom"/>
</dbReference>
<reference evidence="3" key="1">
    <citation type="submission" date="2022-10" db="EMBL/GenBank/DDBJ databases">
        <authorList>
            <person name="Botero Cardona J."/>
        </authorList>
    </citation>
    <scope>NUCLEOTIDE SEQUENCE</scope>
    <source>
        <strain evidence="3">LMG 31819</strain>
        <strain evidence="2">R-53529</strain>
    </source>
</reference>
<dbReference type="InterPro" id="IPR036844">
    <property type="entry name" value="Hint_dom_sf"/>
</dbReference>
<name>A0A9W4X678_9PROT</name>
<protein>
    <submittedName>
        <fullName evidence="2 3">Large exoprotein involved in heme utilization or adhesion (FhaB)</fullName>
    </submittedName>
</protein>
<evidence type="ECO:0000313" key="3">
    <source>
        <dbReference type="EMBL" id="CAI3934398.1"/>
    </source>
</evidence>
<dbReference type="Proteomes" id="UP001154259">
    <property type="component" value="Unassembled WGS sequence"/>
</dbReference>
<sequence length="682" mass="73605">MASTSNVSTGIVSGTTVSTNDTLNIYNNGIASGTTISANGNVSVYSGGIINNTTMYDNAGLTIVNGGSAFNTDIKAGHLYALSGSTNYIENTTATYATISVADGQIVSTTLYEGGTLFVSDKGIARDTIINNYTDLGLGISNNGSAYGTIINSGGTMEVASGGHAYDTTIYGSATVLNNGNIYDNTIGNGGVLTISTGGNLSGTTTIDYGGSAVIWYGAGGSAQLLNHNNGQLVITGLTGGQNPTTVINITTTIDSFSGEKPGNSDAIILEGINQEDVVNVAYEDATGKPSSDHVTLTLKDGSKITMNIIGAENAGYNLSSRDGQLVYEVCFLTGSLIKTIHGDIKVEELRVGDELVTYDWKNSKEVTQKIKWIGYKNAIVNPNLSDDIAGYPVRILKDAIAENVPYKDLLITPEHCLFFDGKFIPARMLVNNYNIFYDYSITDYIYYHVETETHSVIWADGMLTESYLDTGNRQTFHNSRGNVILFSQEKITKNWEKDSCASLLTDRNSVEPLFNDLVARAQNIGLSKRINDLVLDNDSQLYITTKNGKTIHPHAQNNDRFLFAILSDTDNIRLISQNSRPSDTIGAFVDDRRELGVLIGNITLLSQNSMKTIDTHLSQNDLDGWHGIESHLYRWTNGNADLPLGLRGNKNSQEVHYNILVVHVVAGGPYLSLTQEIKKVA</sequence>
<dbReference type="Gene3D" id="2.160.20.20">
    <property type="match status" value="1"/>
</dbReference>
<evidence type="ECO:0000313" key="2">
    <source>
        <dbReference type="EMBL" id="CAI3926459.1"/>
    </source>
</evidence>
<dbReference type="Proteomes" id="UP001154255">
    <property type="component" value="Unassembled WGS sequence"/>
</dbReference>
<comment type="caution">
    <text evidence="3">The sequence shown here is derived from an EMBL/GenBank/DDBJ whole genome shotgun (WGS) entry which is preliminary data.</text>
</comment>
<gene>
    <name evidence="2" type="ORF">R53529_LOCUS259</name>
    <name evidence="3" type="ORF">R53530_LOCUS842</name>
</gene>
<dbReference type="Pfam" id="PF13403">
    <property type="entry name" value="Hint_2"/>
    <property type="match status" value="1"/>
</dbReference>
<feature type="domain" description="Hedgehog/Intein (Hint)" evidence="1">
    <location>
        <begin position="330"/>
        <end position="471"/>
    </location>
</feature>
<evidence type="ECO:0000259" key="1">
    <source>
        <dbReference type="Pfam" id="PF13403"/>
    </source>
</evidence>
<evidence type="ECO:0000313" key="5">
    <source>
        <dbReference type="Proteomes" id="UP001154259"/>
    </source>
</evidence>
<dbReference type="NCBIfam" id="TIGR04415">
    <property type="entry name" value="O_hepto_targRPT"/>
    <property type="match status" value="2"/>
</dbReference>
<dbReference type="EMBL" id="CAMXCS010000001">
    <property type="protein sequence ID" value="CAI3926459.1"/>
    <property type="molecule type" value="Genomic_DNA"/>
</dbReference>
<organism evidence="3 4">
    <name type="scientific">Commensalibacter communis</name>
    <dbReference type="NCBI Taxonomy" id="2972786"/>
    <lineage>
        <taxon>Bacteria</taxon>
        <taxon>Pseudomonadati</taxon>
        <taxon>Pseudomonadota</taxon>
        <taxon>Alphaproteobacteria</taxon>
        <taxon>Acetobacterales</taxon>
        <taxon>Acetobacteraceae</taxon>
    </lineage>
</organism>
<keyword evidence="5" id="KW-1185">Reference proteome</keyword>
<dbReference type="SUPFAM" id="SSF51294">
    <property type="entry name" value="Hedgehog/intein (Hint) domain"/>
    <property type="match status" value="1"/>
</dbReference>
<evidence type="ECO:0000313" key="4">
    <source>
        <dbReference type="Proteomes" id="UP001154255"/>
    </source>
</evidence>
<dbReference type="InterPro" id="IPR012332">
    <property type="entry name" value="Autotransporter_pectin_lyase_C"/>
</dbReference>
<accession>A0A9W4X678</accession>
<dbReference type="EMBL" id="CAMXCM010000001">
    <property type="protein sequence ID" value="CAI3934398.1"/>
    <property type="molecule type" value="Genomic_DNA"/>
</dbReference>
<dbReference type="AlphaFoldDB" id="A0A9W4X678"/>
<proteinExistence type="predicted"/>